<reference evidence="1" key="1">
    <citation type="submission" date="2021-02" db="EMBL/GenBank/DDBJ databases">
        <authorList>
            <person name="Nowell W R."/>
        </authorList>
    </citation>
    <scope>NUCLEOTIDE SEQUENCE</scope>
</reference>
<dbReference type="Proteomes" id="UP000663842">
    <property type="component" value="Unassembled WGS sequence"/>
</dbReference>
<gene>
    <name evidence="1" type="ORF">UXM345_LOCUS24534</name>
</gene>
<dbReference type="InterPro" id="IPR036397">
    <property type="entry name" value="RNaseH_sf"/>
</dbReference>
<name>A0A819XGF2_9BILA</name>
<protein>
    <recommendedName>
        <fullName evidence="3">Transposase</fullName>
    </recommendedName>
</protein>
<dbReference type="EMBL" id="CAJOBF010004483">
    <property type="protein sequence ID" value="CAF4140433.1"/>
    <property type="molecule type" value="Genomic_DNA"/>
</dbReference>
<evidence type="ECO:0000313" key="1">
    <source>
        <dbReference type="EMBL" id="CAF4140433.1"/>
    </source>
</evidence>
<accession>A0A819XGF2</accession>
<comment type="caution">
    <text evidence="1">The sequence shown here is derived from an EMBL/GenBank/DDBJ whole genome shotgun (WGS) entry which is preliminary data.</text>
</comment>
<sequence length="128" mass="15039">MYRTLIPMLEDSHMQEDLFFSDEATFYVGGLVSKHNIRYRSETNPHVTIETVMNSPKLNVWCAMSKNKLLGPYFFEDDTDGAPPHFSIDVRRYLDDHFPRRWIVRGGSIRWAPRSPDLTPLDFFLWGI</sequence>
<dbReference type="AlphaFoldDB" id="A0A819XGF2"/>
<evidence type="ECO:0008006" key="3">
    <source>
        <dbReference type="Google" id="ProtNLM"/>
    </source>
</evidence>
<dbReference type="PANTHER" id="PTHR47326:SF1">
    <property type="entry name" value="HTH PSQ-TYPE DOMAIN-CONTAINING PROTEIN"/>
    <property type="match status" value="1"/>
</dbReference>
<organism evidence="1 2">
    <name type="scientific">Rotaria magnacalcarata</name>
    <dbReference type="NCBI Taxonomy" id="392030"/>
    <lineage>
        <taxon>Eukaryota</taxon>
        <taxon>Metazoa</taxon>
        <taxon>Spiralia</taxon>
        <taxon>Gnathifera</taxon>
        <taxon>Rotifera</taxon>
        <taxon>Eurotatoria</taxon>
        <taxon>Bdelloidea</taxon>
        <taxon>Philodinida</taxon>
        <taxon>Philodinidae</taxon>
        <taxon>Rotaria</taxon>
    </lineage>
</organism>
<proteinExistence type="predicted"/>
<dbReference type="GO" id="GO:0003676">
    <property type="term" value="F:nucleic acid binding"/>
    <property type="evidence" value="ECO:0007669"/>
    <property type="project" value="InterPro"/>
</dbReference>
<dbReference type="Gene3D" id="3.30.420.10">
    <property type="entry name" value="Ribonuclease H-like superfamily/Ribonuclease H"/>
    <property type="match status" value="2"/>
</dbReference>
<dbReference type="PANTHER" id="PTHR47326">
    <property type="entry name" value="TRANSPOSABLE ELEMENT TC3 TRANSPOSASE-LIKE PROTEIN"/>
    <property type="match status" value="1"/>
</dbReference>
<evidence type="ECO:0000313" key="2">
    <source>
        <dbReference type="Proteomes" id="UP000663842"/>
    </source>
</evidence>